<feature type="domain" description="Stealth protein CR3 conserved region 3" evidence="6">
    <location>
        <begin position="266"/>
        <end position="311"/>
    </location>
</feature>
<protein>
    <submittedName>
        <fullName evidence="8">Stealth family protein</fullName>
    </submittedName>
</protein>
<dbReference type="EMBL" id="CP158281">
    <property type="protein sequence ID" value="XBV88454.1"/>
    <property type="molecule type" value="Genomic_DNA"/>
</dbReference>
<evidence type="ECO:0000256" key="2">
    <source>
        <dbReference type="ARBA" id="ARBA00022679"/>
    </source>
</evidence>
<dbReference type="Pfam" id="PF11380">
    <property type="entry name" value="Stealth_CR2"/>
    <property type="match status" value="1"/>
</dbReference>
<evidence type="ECO:0000259" key="5">
    <source>
        <dbReference type="Pfam" id="PF17101"/>
    </source>
</evidence>
<dbReference type="KEGG" id="bkr:AAFP32_12915"/>
<comment type="similarity">
    <text evidence="1">Belongs to the stealth family.</text>
</comment>
<gene>
    <name evidence="8" type="ORF">AAFP32_12915</name>
</gene>
<dbReference type="InterPro" id="IPR047141">
    <property type="entry name" value="Stealth"/>
</dbReference>
<organism evidence="8">
    <name type="scientific">Brevibacterium koreense</name>
    <dbReference type="NCBI Taxonomy" id="3140787"/>
    <lineage>
        <taxon>Bacteria</taxon>
        <taxon>Bacillati</taxon>
        <taxon>Actinomycetota</taxon>
        <taxon>Actinomycetes</taxon>
        <taxon>Micrococcales</taxon>
        <taxon>Brevibacteriaceae</taxon>
        <taxon>Brevibacterium</taxon>
    </lineage>
</organism>
<keyword evidence="3" id="KW-0270">Exopolysaccharide synthesis</keyword>
<sequence>MLSTPNQTLSIELWEELGSNVQRVDGGLHLPGTLRRRNSDHGLAVDYMEPNTWDSALRNSSRLALPAPHLRELQEPIDIVYTWVDGSDPKWRARMNNTRDKVDQGTTEPSSVSESRFTSREELKFSLRSLEYYASWVRRIFIVTDQQIPEWLNTDHPKITVVDHRDIFSDTGVLPVFNSHAIESQLHHIPGLAEHYLYLNDDCFFLRPTRPELFFTANGLSKHFRSIVPIDVEGWGPRDLPIISAAKQGRHHLLSRYGRTVTHRFKHTPHSQLRSVLETMESEEPELFARVAASPFRSPEDVSIPSSLHHFDAFARGQSVEGQIGYQFVDLSAADLELRLLRVARRTDLDVFCLNETTLREESEESVDHLVARFFNARFPVPSSFEVGFRSSKSPH</sequence>
<feature type="domain" description="Stealth protein CR1 conserved region 1" evidence="5">
    <location>
        <begin position="75"/>
        <end position="102"/>
    </location>
</feature>
<dbReference type="InterPro" id="IPR021520">
    <property type="entry name" value="Stealth_CR2"/>
</dbReference>
<dbReference type="InterPro" id="IPR031357">
    <property type="entry name" value="Stealth_CR3"/>
</dbReference>
<dbReference type="InterPro" id="IPR031356">
    <property type="entry name" value="Stealth_CR4"/>
</dbReference>
<dbReference type="AlphaFoldDB" id="A0AAU7UJ67"/>
<evidence type="ECO:0000259" key="4">
    <source>
        <dbReference type="Pfam" id="PF11380"/>
    </source>
</evidence>
<evidence type="ECO:0000313" key="8">
    <source>
        <dbReference type="EMBL" id="XBV88454.1"/>
    </source>
</evidence>
<name>A0AAU7UJ67_9MICO</name>
<evidence type="ECO:0000256" key="1">
    <source>
        <dbReference type="ARBA" id="ARBA00007583"/>
    </source>
</evidence>
<feature type="domain" description="Stealth protein CR2 conserved region 2" evidence="4">
    <location>
        <begin position="116"/>
        <end position="222"/>
    </location>
</feature>
<dbReference type="Pfam" id="PF17103">
    <property type="entry name" value="Stealth_CR4"/>
    <property type="match status" value="1"/>
</dbReference>
<dbReference type="GO" id="GO:0016772">
    <property type="term" value="F:transferase activity, transferring phosphorus-containing groups"/>
    <property type="evidence" value="ECO:0007669"/>
    <property type="project" value="InterPro"/>
</dbReference>
<dbReference type="GO" id="GO:0000271">
    <property type="term" value="P:polysaccharide biosynthetic process"/>
    <property type="evidence" value="ECO:0007669"/>
    <property type="project" value="UniProtKB-KW"/>
</dbReference>
<feature type="domain" description="Stealth protein CR4 conserved region 4" evidence="7">
    <location>
        <begin position="345"/>
        <end position="386"/>
    </location>
</feature>
<reference evidence="8" key="1">
    <citation type="submission" date="2024-06" db="EMBL/GenBank/DDBJ databases">
        <title>Brevibacterium koreense sp. nov., isolated from jogae-jeotgal, a Korean fermented seafood.</title>
        <authorList>
            <person name="Whon T.W."/>
            <person name="Nam S."/>
            <person name="Kim Y."/>
        </authorList>
    </citation>
    <scope>NUCLEOTIDE SEQUENCE</scope>
    <source>
        <strain evidence="8">CBA3109</strain>
    </source>
</reference>
<dbReference type="PANTHER" id="PTHR24045">
    <property type="match status" value="1"/>
</dbReference>
<dbReference type="Pfam" id="PF17101">
    <property type="entry name" value="Stealth_CR1"/>
    <property type="match status" value="1"/>
</dbReference>
<proteinExistence type="inferred from homology"/>
<dbReference type="PANTHER" id="PTHR24045:SF0">
    <property type="entry name" value="N-ACETYLGLUCOSAMINE-1-PHOSPHOTRANSFERASE SUBUNITS ALPHA_BETA"/>
    <property type="match status" value="1"/>
</dbReference>
<keyword evidence="2" id="KW-0808">Transferase</keyword>
<dbReference type="RefSeq" id="WP_350269471.1">
    <property type="nucleotide sequence ID" value="NZ_CP158281.1"/>
</dbReference>
<evidence type="ECO:0000259" key="6">
    <source>
        <dbReference type="Pfam" id="PF17102"/>
    </source>
</evidence>
<accession>A0AAU7UJ67</accession>
<evidence type="ECO:0000256" key="3">
    <source>
        <dbReference type="ARBA" id="ARBA00023169"/>
    </source>
</evidence>
<dbReference type="Pfam" id="PF17102">
    <property type="entry name" value="Stealth_CR3"/>
    <property type="match status" value="1"/>
</dbReference>
<dbReference type="InterPro" id="IPR031358">
    <property type="entry name" value="Stealth_CR1"/>
</dbReference>
<evidence type="ECO:0000259" key="7">
    <source>
        <dbReference type="Pfam" id="PF17103"/>
    </source>
</evidence>